<reference evidence="2 3" key="1">
    <citation type="submission" date="2016-03" db="EMBL/GenBank/DDBJ databases">
        <title>Microsymbionts genomes from the relict species Vavilovia formosa (Stev.) Fed.</title>
        <authorList>
            <person name="Kopat V."/>
            <person name="Chirak E."/>
            <person name="Kimeklis A."/>
            <person name="Andronov E."/>
        </authorList>
    </citation>
    <scope>NUCLEOTIDE SEQUENCE [LARGE SCALE GENOMIC DNA]</scope>
    <source>
        <strain evidence="2 3">Vaf07</strain>
    </source>
</reference>
<dbReference type="EMBL" id="LVYV01000012">
    <property type="protein sequence ID" value="KZD22976.1"/>
    <property type="molecule type" value="Genomic_DNA"/>
</dbReference>
<sequence>MTDRDQTPPGKTSVPSLHLEESVLSGRITQAEADVIRSFFASKPAPNWPASDLQRRMQSSGG</sequence>
<evidence type="ECO:0000313" key="3">
    <source>
        <dbReference type="Proteomes" id="UP000076574"/>
    </source>
</evidence>
<protein>
    <submittedName>
        <fullName evidence="2">Uncharacterized protein</fullName>
    </submittedName>
</protein>
<dbReference type="STRING" id="943830.A4A58_06105"/>
<comment type="caution">
    <text evidence="2">The sequence shown here is derived from an EMBL/GenBank/DDBJ whole genome shotgun (WGS) entry which is preliminary data.</text>
</comment>
<organism evidence="2 3">
    <name type="scientific">Tardiphaga robiniae</name>
    <dbReference type="NCBI Taxonomy" id="943830"/>
    <lineage>
        <taxon>Bacteria</taxon>
        <taxon>Pseudomonadati</taxon>
        <taxon>Pseudomonadota</taxon>
        <taxon>Alphaproteobacteria</taxon>
        <taxon>Hyphomicrobiales</taxon>
        <taxon>Nitrobacteraceae</taxon>
        <taxon>Tardiphaga</taxon>
    </lineage>
</organism>
<gene>
    <name evidence="2" type="ORF">A4A58_06105</name>
</gene>
<feature type="region of interest" description="Disordered" evidence="1">
    <location>
        <begin position="42"/>
        <end position="62"/>
    </location>
</feature>
<evidence type="ECO:0000256" key="1">
    <source>
        <dbReference type="SAM" id="MobiDB-lite"/>
    </source>
</evidence>
<evidence type="ECO:0000313" key="2">
    <source>
        <dbReference type="EMBL" id="KZD22976.1"/>
    </source>
</evidence>
<proteinExistence type="predicted"/>
<keyword evidence="3" id="KW-1185">Reference proteome</keyword>
<dbReference type="OrthoDB" id="9916028at2"/>
<accession>A0A163Z6U2</accession>
<name>A0A163Z6U2_9BRAD</name>
<dbReference type="AlphaFoldDB" id="A0A163Z6U2"/>
<dbReference type="RefSeq" id="WP_068732903.1">
    <property type="nucleotide sequence ID" value="NZ_LVYV01000012.1"/>
</dbReference>
<dbReference type="Proteomes" id="UP000076574">
    <property type="component" value="Unassembled WGS sequence"/>
</dbReference>